<comment type="function">
    <text evidence="11">Hydrolase that can remove conjugated ubiquitin from proteins and may therefore play an important regulatory role at the level of protein turnover by preventing degradation.</text>
</comment>
<evidence type="ECO:0000256" key="8">
    <source>
        <dbReference type="ARBA" id="ARBA00022801"/>
    </source>
</evidence>
<feature type="domain" description="OTU" evidence="12">
    <location>
        <begin position="110"/>
        <end position="225"/>
    </location>
</feature>
<keyword evidence="7 11" id="KW-0833">Ubl conjugation pathway</keyword>
<dbReference type="PANTHER" id="PTHR13312">
    <property type="entry name" value="HIV-INDUCED PROTEIN-7-LIKE PROTEASE"/>
    <property type="match status" value="1"/>
</dbReference>
<evidence type="ECO:0000313" key="13">
    <source>
        <dbReference type="EMBL" id="KAG2232829.1"/>
    </source>
</evidence>
<dbReference type="EMBL" id="JAEPRE010000098">
    <property type="protein sequence ID" value="KAG2232829.1"/>
    <property type="molecule type" value="Genomic_DNA"/>
</dbReference>
<dbReference type="InterPro" id="IPR048857">
    <property type="entry name" value="OTU1_Ubl"/>
</dbReference>
<dbReference type="GO" id="GO:0004843">
    <property type="term" value="F:cysteine-type deubiquitinase activity"/>
    <property type="evidence" value="ECO:0007669"/>
    <property type="project" value="UniProtKB-UniRule"/>
</dbReference>
<comment type="catalytic activity">
    <reaction evidence="1 11">
        <text>Thiol-dependent hydrolysis of ester, thioester, amide, peptide and isopeptide bonds formed by the C-terminal Gly of ubiquitin (a 76-residue protein attached to proteins as an intracellular targeting signal).</text>
        <dbReference type="EC" id="3.4.19.12"/>
    </reaction>
</comment>
<evidence type="ECO:0000313" key="14">
    <source>
        <dbReference type="Proteomes" id="UP000613177"/>
    </source>
</evidence>
<dbReference type="Gene3D" id="3.90.70.80">
    <property type="match status" value="1"/>
</dbReference>
<evidence type="ECO:0000256" key="1">
    <source>
        <dbReference type="ARBA" id="ARBA00000707"/>
    </source>
</evidence>
<evidence type="ECO:0000259" key="12">
    <source>
        <dbReference type="PROSITE" id="PS50802"/>
    </source>
</evidence>
<dbReference type="PANTHER" id="PTHR13312:SF0">
    <property type="entry name" value="UBIQUITIN THIOESTERASE OTU1"/>
    <property type="match status" value="1"/>
</dbReference>
<dbReference type="CDD" id="cd22745">
    <property type="entry name" value="OTU_OTU1"/>
    <property type="match status" value="1"/>
</dbReference>
<organism evidence="13 14">
    <name type="scientific">Thamnidium elegans</name>
    <dbReference type="NCBI Taxonomy" id="101142"/>
    <lineage>
        <taxon>Eukaryota</taxon>
        <taxon>Fungi</taxon>
        <taxon>Fungi incertae sedis</taxon>
        <taxon>Mucoromycota</taxon>
        <taxon>Mucoromycotina</taxon>
        <taxon>Mucoromycetes</taxon>
        <taxon>Mucorales</taxon>
        <taxon>Mucorineae</taxon>
        <taxon>Mucoraceae</taxon>
        <taxon>Thamnidium</taxon>
    </lineage>
</organism>
<dbReference type="Pfam" id="PF21403">
    <property type="entry name" value="OTU1_UBXL"/>
    <property type="match status" value="1"/>
</dbReference>
<dbReference type="GO" id="GO:0016579">
    <property type="term" value="P:protein deubiquitination"/>
    <property type="evidence" value="ECO:0007669"/>
    <property type="project" value="TreeGrafter"/>
</dbReference>
<keyword evidence="5" id="KW-0479">Metal-binding</keyword>
<keyword evidence="14" id="KW-1185">Reference proteome</keyword>
<evidence type="ECO:0000256" key="6">
    <source>
        <dbReference type="ARBA" id="ARBA00022771"/>
    </source>
</evidence>
<dbReference type="GO" id="GO:0030968">
    <property type="term" value="P:endoplasmic reticulum unfolded protein response"/>
    <property type="evidence" value="ECO:0007669"/>
    <property type="project" value="TreeGrafter"/>
</dbReference>
<evidence type="ECO:0000256" key="2">
    <source>
        <dbReference type="ARBA" id="ARBA00004496"/>
    </source>
</evidence>
<dbReference type="InterPro" id="IPR038765">
    <property type="entry name" value="Papain-like_cys_pep_sf"/>
</dbReference>
<dbReference type="EC" id="3.4.19.12" evidence="11"/>
<evidence type="ECO:0000256" key="5">
    <source>
        <dbReference type="ARBA" id="ARBA00022723"/>
    </source>
</evidence>
<dbReference type="GO" id="GO:0036503">
    <property type="term" value="P:ERAD pathway"/>
    <property type="evidence" value="ECO:0007669"/>
    <property type="project" value="TreeGrafter"/>
</dbReference>
<dbReference type="AlphaFoldDB" id="A0A8H7SLN0"/>
<dbReference type="Proteomes" id="UP000613177">
    <property type="component" value="Unassembled WGS sequence"/>
</dbReference>
<keyword evidence="10" id="KW-0862">Zinc</keyword>
<keyword evidence="6" id="KW-0863">Zinc-finger</keyword>
<evidence type="ECO:0000256" key="9">
    <source>
        <dbReference type="ARBA" id="ARBA00022807"/>
    </source>
</evidence>
<dbReference type="FunFam" id="3.90.70.80:FF:000016">
    <property type="entry name" value="Putative ubiquitin thioesterase otu1"/>
    <property type="match status" value="1"/>
</dbReference>
<keyword evidence="9 11" id="KW-0788">Thiol protease</keyword>
<dbReference type="GO" id="GO:0005634">
    <property type="term" value="C:nucleus"/>
    <property type="evidence" value="ECO:0007669"/>
    <property type="project" value="TreeGrafter"/>
</dbReference>
<dbReference type="Gene3D" id="3.10.20.90">
    <property type="entry name" value="Phosphatidylinositol 3-kinase Catalytic Subunit, Chain A, domain 1"/>
    <property type="match status" value="1"/>
</dbReference>
<evidence type="ECO:0000256" key="7">
    <source>
        <dbReference type="ARBA" id="ARBA00022786"/>
    </source>
</evidence>
<accession>A0A8H7SLN0</accession>
<dbReference type="InterPro" id="IPR029071">
    <property type="entry name" value="Ubiquitin-like_domsf"/>
</dbReference>
<dbReference type="Pfam" id="PF24560">
    <property type="entry name" value="zf-C2H2_OTU1_C"/>
    <property type="match status" value="1"/>
</dbReference>
<name>A0A8H7SLN0_9FUNG</name>
<dbReference type="PROSITE" id="PS50802">
    <property type="entry name" value="OTU"/>
    <property type="match status" value="1"/>
</dbReference>
<comment type="subcellular location">
    <subcellularLocation>
        <location evidence="2 11">Cytoplasm</location>
    </subcellularLocation>
</comment>
<keyword evidence="3 11" id="KW-0963">Cytoplasm</keyword>
<keyword evidence="8 11" id="KW-0378">Hydrolase</keyword>
<dbReference type="InterPro" id="IPR003323">
    <property type="entry name" value="OTU_dom"/>
</dbReference>
<evidence type="ECO:0000256" key="3">
    <source>
        <dbReference type="ARBA" id="ARBA00022490"/>
    </source>
</evidence>
<comment type="caution">
    <text evidence="13">The sequence shown here is derived from an EMBL/GenBank/DDBJ whole genome shotgun (WGS) entry which is preliminary data.</text>
</comment>
<protein>
    <recommendedName>
        <fullName evidence="11">Ubiquitin thioesterase OTU</fullName>
        <ecNumber evidence="11">3.4.19.12</ecNumber>
    </recommendedName>
</protein>
<dbReference type="SUPFAM" id="SSF54001">
    <property type="entry name" value="Cysteine proteinases"/>
    <property type="match status" value="1"/>
</dbReference>
<dbReference type="GO" id="GO:0008270">
    <property type="term" value="F:zinc ion binding"/>
    <property type="evidence" value="ECO:0007669"/>
    <property type="project" value="UniProtKB-KW"/>
</dbReference>
<sequence>MFSMLEMRLRVRHAGGQVTLSDPTPETTILELKQYISKALELQLTQNVEISGGYPPKPITNDTLSLQHAGLKDGDTLNARIIDNVNTVPQRQTTLKIIRDGIVEMPTGFLTLRVMDDDNSCLFRSIDTTISSDLRKVIADKIRSDPLTYSDATLGQPRDKYIDWIQKPNSWGGAIELAIFSSHFSIEIDSIDVQTGRIDKFGEGNYEERVLIVYSGIHYDALALAPTVDSPTDFDQTRFFITDNYVLEASKELVDGLRKKHKYTDVANFTLKCEQCNTGLKGEKDAQEHAAATGHTHFTEYQ</sequence>
<proteinExistence type="predicted"/>
<evidence type="ECO:0000256" key="10">
    <source>
        <dbReference type="ARBA" id="ARBA00022833"/>
    </source>
</evidence>
<dbReference type="GO" id="GO:0005829">
    <property type="term" value="C:cytosol"/>
    <property type="evidence" value="ECO:0007669"/>
    <property type="project" value="TreeGrafter"/>
</dbReference>
<reference evidence="13" key="1">
    <citation type="submission" date="2021-01" db="EMBL/GenBank/DDBJ databases">
        <title>Metabolic potential, ecology and presence of endohyphal bacteria is reflected in genomic diversity of Mucoromycotina.</title>
        <authorList>
            <person name="Muszewska A."/>
            <person name="Okrasinska A."/>
            <person name="Steczkiewicz K."/>
            <person name="Drgas O."/>
            <person name="Orlowska M."/>
            <person name="Perlinska-Lenart U."/>
            <person name="Aleksandrzak-Piekarczyk T."/>
            <person name="Szatraj K."/>
            <person name="Zielenkiewicz U."/>
            <person name="Pilsyk S."/>
            <person name="Malc E."/>
            <person name="Mieczkowski P."/>
            <person name="Kruszewska J.S."/>
            <person name="Biernat P."/>
            <person name="Pawlowska J."/>
        </authorList>
    </citation>
    <scope>NUCLEOTIDE SEQUENCE</scope>
    <source>
        <strain evidence="13">WA0000018081</strain>
    </source>
</reference>
<dbReference type="InterPro" id="IPR057766">
    <property type="entry name" value="Znf-C2H2_OTU1-like_C"/>
</dbReference>
<dbReference type="SUPFAM" id="SSF54236">
    <property type="entry name" value="Ubiquitin-like"/>
    <property type="match status" value="1"/>
</dbReference>
<keyword evidence="4" id="KW-0645">Protease</keyword>
<evidence type="ECO:0000256" key="11">
    <source>
        <dbReference type="RuleBase" id="RU367104"/>
    </source>
</evidence>
<gene>
    <name evidence="13" type="ORF">INT48_005697</name>
</gene>
<evidence type="ECO:0000256" key="4">
    <source>
        <dbReference type="ARBA" id="ARBA00022670"/>
    </source>
</evidence>